<dbReference type="SUPFAM" id="SSF53756">
    <property type="entry name" value="UDP-Glycosyltransferase/glycogen phosphorylase"/>
    <property type="match status" value="1"/>
</dbReference>
<protein>
    <recommendedName>
        <fullName evidence="3">Glycosyltransferase subfamily 4-like N-terminal domain-containing protein</fullName>
    </recommendedName>
</protein>
<comment type="caution">
    <text evidence="1">The sequence shown here is derived from an EMBL/GenBank/DDBJ whole genome shotgun (WGS) entry which is preliminary data.</text>
</comment>
<evidence type="ECO:0000313" key="1">
    <source>
        <dbReference type="EMBL" id="OGF98093.1"/>
    </source>
</evidence>
<dbReference type="AlphaFoldDB" id="A0A1F5YD84"/>
<dbReference type="EMBL" id="MFIV01000171">
    <property type="protein sequence ID" value="OGF98093.1"/>
    <property type="molecule type" value="Genomic_DNA"/>
</dbReference>
<evidence type="ECO:0008006" key="3">
    <source>
        <dbReference type="Google" id="ProtNLM"/>
    </source>
</evidence>
<dbReference type="CDD" id="cd03801">
    <property type="entry name" value="GT4_PimA-like"/>
    <property type="match status" value="1"/>
</dbReference>
<sequence>MKVLFLVPYPPQGASNRFRVLQFLPYLEKAGIACRVRAFYNERLWSILYARGRLLRKIFYGLACALNRLLDLARCLAYDVVFIHREAFPVGPAWFEALLRLLGKPYVYDFDDALFLPNVARPNRRFGKLKCPGKTASIIRGSRVTIAGNSYLAEYAGRSGAKKIVILPTVVDTGAFVPLAGKRDSGRVVIGWIGSPTTIEFLEDFRPVIDEVLSRCPDQACFRIVGGRLEGELPPGVSCLPWSLDTELRQIQDFDIGIMPMPDDEWTRGKCAFKAIEYMAVGIPAVCSPVGMNLELIQPGVSGFLPAGRREWVEILCTLVGDKSLRERVGREGRKLIETSFSLRMTAPRFKKAILDAGSEKLSP</sequence>
<dbReference type="Pfam" id="PF13692">
    <property type="entry name" value="Glyco_trans_1_4"/>
    <property type="match status" value="1"/>
</dbReference>
<evidence type="ECO:0000313" key="2">
    <source>
        <dbReference type="Proteomes" id="UP000176992"/>
    </source>
</evidence>
<reference evidence="1 2" key="1">
    <citation type="journal article" date="2016" name="Nat. Commun.">
        <title>Thousands of microbial genomes shed light on interconnected biogeochemical processes in an aquifer system.</title>
        <authorList>
            <person name="Anantharaman K."/>
            <person name="Brown C.T."/>
            <person name="Hug L.A."/>
            <person name="Sharon I."/>
            <person name="Castelle C.J."/>
            <person name="Probst A.J."/>
            <person name="Thomas B.C."/>
            <person name="Singh A."/>
            <person name="Wilkins M.J."/>
            <person name="Karaoz U."/>
            <person name="Brodie E.L."/>
            <person name="Williams K.H."/>
            <person name="Hubbard S.S."/>
            <person name="Banfield J.F."/>
        </authorList>
    </citation>
    <scope>NUCLEOTIDE SEQUENCE [LARGE SCALE GENOMIC DNA]</scope>
</reference>
<accession>A0A1F5YD84</accession>
<gene>
    <name evidence="1" type="ORF">A2Z86_06085</name>
</gene>
<dbReference type="Gene3D" id="3.40.50.2000">
    <property type="entry name" value="Glycogen Phosphorylase B"/>
    <property type="match status" value="2"/>
</dbReference>
<name>A0A1F5YD84_9BACT</name>
<organism evidence="1 2">
    <name type="scientific">Candidatus Glassbacteria bacterium GWA2_58_10</name>
    <dbReference type="NCBI Taxonomy" id="1817865"/>
    <lineage>
        <taxon>Bacteria</taxon>
        <taxon>Candidatus Glassiibacteriota</taxon>
    </lineage>
</organism>
<proteinExistence type="predicted"/>
<dbReference type="Proteomes" id="UP000176992">
    <property type="component" value="Unassembled WGS sequence"/>
</dbReference>